<proteinExistence type="predicted"/>
<dbReference type="EMBL" id="RXNT01000012">
    <property type="protein sequence ID" value="RTR29582.1"/>
    <property type="molecule type" value="Genomic_DNA"/>
</dbReference>
<comment type="caution">
    <text evidence="1">The sequence shown here is derived from an EMBL/GenBank/DDBJ whole genome shotgun (WGS) entry which is preliminary data.</text>
</comment>
<dbReference type="Proteomes" id="UP000271374">
    <property type="component" value="Unassembled WGS sequence"/>
</dbReference>
<reference evidence="1 2" key="1">
    <citation type="submission" date="2018-12" db="EMBL/GenBank/DDBJ databases">
        <title>Bacillus yapensis draft genome sequence.</title>
        <authorList>
            <person name="Yu L."/>
            <person name="Xu X."/>
            <person name="Tang X."/>
        </authorList>
    </citation>
    <scope>NUCLEOTIDE SEQUENCE [LARGE SCALE GENOMIC DNA]</scope>
    <source>
        <strain evidence="1 2">XXST-01</strain>
    </source>
</reference>
<dbReference type="AlphaFoldDB" id="A0A3S0RJ46"/>
<organism evidence="1 2">
    <name type="scientific">Bacillus yapensis</name>
    <dbReference type="NCBI Taxonomy" id="2492960"/>
    <lineage>
        <taxon>Bacteria</taxon>
        <taxon>Bacillati</taxon>
        <taxon>Bacillota</taxon>
        <taxon>Bacilli</taxon>
        <taxon>Bacillales</taxon>
        <taxon>Bacillaceae</taxon>
        <taxon>Bacillus</taxon>
    </lineage>
</organism>
<protein>
    <submittedName>
        <fullName evidence="1">Uncharacterized protein</fullName>
    </submittedName>
</protein>
<dbReference type="RefSeq" id="WP_126409567.1">
    <property type="nucleotide sequence ID" value="NZ_RXNT01000012.1"/>
</dbReference>
<gene>
    <name evidence="1" type="ORF">EKG37_14915</name>
</gene>
<sequence length="93" mass="10897">MSPVYSNNPRLYFDYRVVNLNDNNVLFLGVVQNPDVDKVVINSSDEGVYLEKKVEDERIFTLILPSSNDQIFLHPKLFLKNQTKVEYPYEKTK</sequence>
<evidence type="ECO:0000313" key="2">
    <source>
        <dbReference type="Proteomes" id="UP000271374"/>
    </source>
</evidence>
<evidence type="ECO:0000313" key="1">
    <source>
        <dbReference type="EMBL" id="RTR29582.1"/>
    </source>
</evidence>
<name>A0A3S0RJ46_9BACI</name>
<accession>A0A3S0RJ46</accession>
<keyword evidence="2" id="KW-1185">Reference proteome</keyword>